<feature type="compositionally biased region" description="Basic and acidic residues" evidence="1">
    <location>
        <begin position="124"/>
        <end position="141"/>
    </location>
</feature>
<evidence type="ECO:0000313" key="3">
    <source>
        <dbReference type="EMBL" id="KAK1934962.1"/>
    </source>
</evidence>
<keyword evidence="4" id="KW-1185">Reference proteome</keyword>
<protein>
    <submittedName>
        <fullName evidence="3">Secreted antigen 1</fullName>
    </submittedName>
</protein>
<name>A0AAD9GAW0_BABDI</name>
<gene>
    <name evidence="3" type="ORF">X943_003897</name>
</gene>
<reference evidence="3" key="2">
    <citation type="submission" date="2021-05" db="EMBL/GenBank/DDBJ databases">
        <authorList>
            <person name="Pain A."/>
        </authorList>
    </citation>
    <scope>NUCLEOTIDE SEQUENCE</scope>
    <source>
        <strain evidence="3">1802A</strain>
    </source>
</reference>
<sequence>MGLMGILRASVLCLALAAFHGQPVSCGLSKSNKKPKKDSNAKVSEISGNLKDSTVKVRNLSSLDRAKELGVLSPKEYEEFDVIDGKLIKKPEAANQISEDIPVSAIDPNFPVFTPEEDEDALEESSKVNESDVSKKSKDSTVKPQVVEDALEESSKVNEFDVSEKPKESTVKYQEPSVSSVHGPEYGLVFKNSTWDDSQLASAVLFIKEFCKDVNEKKFKNQMSYNDSKNLSLACAYVFHNLMAATYYFTPKYGPGSLDERKEIHEILYEGTLQPEEFHIYIDWLKKHISEVGAAYVDMFEEAGKLTEEQLKTDTSVGPLKYGFVFTRGLWKHYSLREHFKELTKHCLAGMRQIYNHRKLITKSFKRKHIEKPNVVEEPENDETEETL</sequence>
<comment type="caution">
    <text evidence="3">The sequence shown here is derived from an EMBL/GenBank/DDBJ whole genome shotgun (WGS) entry which is preliminary data.</text>
</comment>
<dbReference type="AlphaFoldDB" id="A0AAD9GAW0"/>
<keyword evidence="2" id="KW-0732">Signal</keyword>
<feature type="chain" id="PRO_5042220796" evidence="2">
    <location>
        <begin position="22"/>
        <end position="388"/>
    </location>
</feature>
<dbReference type="EMBL" id="JAHBMH010000062">
    <property type="protein sequence ID" value="KAK1934962.1"/>
    <property type="molecule type" value="Genomic_DNA"/>
</dbReference>
<evidence type="ECO:0000256" key="1">
    <source>
        <dbReference type="SAM" id="MobiDB-lite"/>
    </source>
</evidence>
<evidence type="ECO:0000313" key="4">
    <source>
        <dbReference type="Proteomes" id="UP001195914"/>
    </source>
</evidence>
<evidence type="ECO:0000256" key="2">
    <source>
        <dbReference type="SAM" id="SignalP"/>
    </source>
</evidence>
<proteinExistence type="predicted"/>
<reference evidence="3" key="1">
    <citation type="journal article" date="2014" name="Nucleic Acids Res.">
        <title>The evolutionary dynamics of variant antigen genes in Babesia reveal a history of genomic innovation underlying host-parasite interaction.</title>
        <authorList>
            <person name="Jackson A.P."/>
            <person name="Otto T.D."/>
            <person name="Darby A."/>
            <person name="Ramaprasad A."/>
            <person name="Xia D."/>
            <person name="Echaide I.E."/>
            <person name="Farber M."/>
            <person name="Gahlot S."/>
            <person name="Gamble J."/>
            <person name="Gupta D."/>
            <person name="Gupta Y."/>
            <person name="Jackson L."/>
            <person name="Malandrin L."/>
            <person name="Malas T.B."/>
            <person name="Moussa E."/>
            <person name="Nair M."/>
            <person name="Reid A.J."/>
            <person name="Sanders M."/>
            <person name="Sharma J."/>
            <person name="Tracey A."/>
            <person name="Quail M.A."/>
            <person name="Weir W."/>
            <person name="Wastling J.M."/>
            <person name="Hall N."/>
            <person name="Willadsen P."/>
            <person name="Lingelbach K."/>
            <person name="Shiels B."/>
            <person name="Tait A."/>
            <person name="Berriman M."/>
            <person name="Allred D.R."/>
            <person name="Pain A."/>
        </authorList>
    </citation>
    <scope>NUCLEOTIDE SEQUENCE</scope>
    <source>
        <strain evidence="3">1802A</strain>
    </source>
</reference>
<feature type="signal peptide" evidence="2">
    <location>
        <begin position="1"/>
        <end position="21"/>
    </location>
</feature>
<accession>A0AAD9GAW0</accession>
<feature type="region of interest" description="Disordered" evidence="1">
    <location>
        <begin position="108"/>
        <end position="148"/>
    </location>
</feature>
<dbReference type="Proteomes" id="UP001195914">
    <property type="component" value="Unassembled WGS sequence"/>
</dbReference>
<organism evidence="3 4">
    <name type="scientific">Babesia divergens</name>
    <dbReference type="NCBI Taxonomy" id="32595"/>
    <lineage>
        <taxon>Eukaryota</taxon>
        <taxon>Sar</taxon>
        <taxon>Alveolata</taxon>
        <taxon>Apicomplexa</taxon>
        <taxon>Aconoidasida</taxon>
        <taxon>Piroplasmida</taxon>
        <taxon>Babesiidae</taxon>
        <taxon>Babesia</taxon>
    </lineage>
</organism>